<accession>A0A292PMF0</accession>
<dbReference type="SUPFAM" id="SSF52540">
    <property type="entry name" value="P-loop containing nucleoside triphosphate hydrolases"/>
    <property type="match status" value="1"/>
</dbReference>
<reference evidence="4" key="1">
    <citation type="submission" date="2015-10" db="EMBL/GenBank/DDBJ databases">
        <authorList>
            <person name="Regsiter A."/>
            <person name="william w."/>
        </authorList>
    </citation>
    <scope>NUCLEOTIDE SEQUENCE</scope>
    <source>
        <strain evidence="4">Montdore</strain>
    </source>
</reference>
<dbReference type="Pfam" id="PF00931">
    <property type="entry name" value="NB-ARC"/>
    <property type="match status" value="1"/>
</dbReference>
<feature type="compositionally biased region" description="Basic and acidic residues" evidence="1">
    <location>
        <begin position="588"/>
        <end position="597"/>
    </location>
</feature>
<dbReference type="InterPro" id="IPR011990">
    <property type="entry name" value="TPR-like_helical_dom_sf"/>
</dbReference>
<dbReference type="PANTHER" id="PTHR46082">
    <property type="entry name" value="ATP/GTP-BINDING PROTEIN-RELATED"/>
    <property type="match status" value="1"/>
</dbReference>
<feature type="non-terminal residue" evidence="4">
    <location>
        <position position="608"/>
    </location>
</feature>
<evidence type="ECO:0000259" key="3">
    <source>
        <dbReference type="Pfam" id="PF25000"/>
    </source>
</evidence>
<keyword evidence="5" id="KW-1185">Reference proteome</keyword>
<dbReference type="Pfam" id="PF13424">
    <property type="entry name" value="TPR_12"/>
    <property type="match status" value="1"/>
</dbReference>
<dbReference type="Gene3D" id="1.25.40.10">
    <property type="entry name" value="Tetratricopeptide repeat domain"/>
    <property type="match status" value="1"/>
</dbReference>
<name>A0A292PMF0_9PEZI</name>
<dbReference type="Pfam" id="PF13374">
    <property type="entry name" value="TPR_10"/>
    <property type="match status" value="2"/>
</dbReference>
<protein>
    <submittedName>
        <fullName evidence="4">Uncharacterized protein</fullName>
    </submittedName>
</protein>
<feature type="domain" description="NB-ARC" evidence="2">
    <location>
        <begin position="13"/>
        <end position="178"/>
    </location>
</feature>
<dbReference type="SUPFAM" id="SSF48452">
    <property type="entry name" value="TPR-like"/>
    <property type="match status" value="1"/>
</dbReference>
<proteinExistence type="predicted"/>
<dbReference type="Proteomes" id="UP001412239">
    <property type="component" value="Unassembled WGS sequence"/>
</dbReference>
<dbReference type="InterPro" id="IPR056681">
    <property type="entry name" value="DUF7779"/>
</dbReference>
<dbReference type="InterPro" id="IPR027417">
    <property type="entry name" value="P-loop_NTPase"/>
</dbReference>
<feature type="non-terminal residue" evidence="4">
    <location>
        <position position="1"/>
    </location>
</feature>
<gene>
    <name evidence="4" type="ORF">GSTUAT00008250001</name>
</gene>
<evidence type="ECO:0000313" key="5">
    <source>
        <dbReference type="Proteomes" id="UP001412239"/>
    </source>
</evidence>
<feature type="region of interest" description="Disordered" evidence="1">
    <location>
        <begin position="588"/>
        <end position="608"/>
    </location>
</feature>
<dbReference type="PRINTS" id="PR00381">
    <property type="entry name" value="KINESINLIGHT"/>
</dbReference>
<dbReference type="Pfam" id="PF25000">
    <property type="entry name" value="DUF7779"/>
    <property type="match status" value="1"/>
</dbReference>
<feature type="compositionally biased region" description="Polar residues" evidence="1">
    <location>
        <begin position="598"/>
        <end position="608"/>
    </location>
</feature>
<dbReference type="PANTHER" id="PTHR46082:SF6">
    <property type="entry name" value="AAA+ ATPASE DOMAIN-CONTAINING PROTEIN-RELATED"/>
    <property type="match status" value="1"/>
</dbReference>
<sequence length="608" mass="69213">IPYCKNSNFTGREDLIESLRRYCEREGHNQIALHGLGGSGKTQIALEYLYRRASASDCDLFWVRGSGLPKFSEDLRVIAQHVRIPPPSAEPDEESLLLNIKRWFEGQASGDWVLVIDNADNEEDFMGNRGRIPKFVPQGSRGTLILTTRSTQVASQERCERIEVREMPENEAQELFLKLLGNLNCSRDEEKVAISMILKSIHHIPLAIIGAVAFMTETQTPPSTYWTIFRGSDEQAKSLLSRPLYDIQRENIQRETDITESTLTTYFITFDRIARVMPLAADLLRLIAFFDHQNIPEELLRQSGLEGIDDQMQFREAIGKLLGFSLVTAIAHEDKTFYELHRLVQLSLQVYLPAQELSRWRANELKVVSRGFPRHWIAWKDVSSAYIPHVLEVTNNSTDPIAEELSFRLGRYFHHIEHIGKSLDPNHLIVQDAIRHLAWALLNQGKYEESQKMYWRGLEGDEKIHGPDHPSTLTSVNGLAWALQDQGKYDESEKMHRRALEGREKILGPDHPNTLTSVNNLAGVLKSQGKYDESEEMHRRAQEGREKILGPDHPNTLSSVGNLAGVLKSQGKYDESEEMHRRALEGREKILGPDHPHTLSSVKNLATV</sequence>
<organism evidence="4 5">
    <name type="scientific">Tuber aestivum</name>
    <name type="common">summer truffle</name>
    <dbReference type="NCBI Taxonomy" id="59557"/>
    <lineage>
        <taxon>Eukaryota</taxon>
        <taxon>Fungi</taxon>
        <taxon>Dikarya</taxon>
        <taxon>Ascomycota</taxon>
        <taxon>Pezizomycotina</taxon>
        <taxon>Pezizomycetes</taxon>
        <taxon>Pezizales</taxon>
        <taxon>Tuberaceae</taxon>
        <taxon>Tuber</taxon>
    </lineage>
</organism>
<evidence type="ECO:0000259" key="2">
    <source>
        <dbReference type="Pfam" id="PF00931"/>
    </source>
</evidence>
<dbReference type="InterPro" id="IPR002182">
    <property type="entry name" value="NB-ARC"/>
</dbReference>
<dbReference type="EMBL" id="LN891185">
    <property type="protein sequence ID" value="CUS07660.1"/>
    <property type="molecule type" value="Genomic_DNA"/>
</dbReference>
<dbReference type="GO" id="GO:0043531">
    <property type="term" value="F:ADP binding"/>
    <property type="evidence" value="ECO:0007669"/>
    <property type="project" value="InterPro"/>
</dbReference>
<dbReference type="Gene3D" id="3.40.50.300">
    <property type="entry name" value="P-loop containing nucleotide triphosphate hydrolases"/>
    <property type="match status" value="1"/>
</dbReference>
<dbReference type="AlphaFoldDB" id="A0A292PMF0"/>
<dbReference type="InterPro" id="IPR053137">
    <property type="entry name" value="NLR-like"/>
</dbReference>
<feature type="domain" description="DUF7779" evidence="3">
    <location>
        <begin position="276"/>
        <end position="349"/>
    </location>
</feature>
<evidence type="ECO:0000313" key="4">
    <source>
        <dbReference type="EMBL" id="CUS07660.1"/>
    </source>
</evidence>
<evidence type="ECO:0000256" key="1">
    <source>
        <dbReference type="SAM" id="MobiDB-lite"/>
    </source>
</evidence>